<reference evidence="1" key="1">
    <citation type="journal article" date="2015" name="Nature">
        <title>Complex archaea that bridge the gap between prokaryotes and eukaryotes.</title>
        <authorList>
            <person name="Spang A."/>
            <person name="Saw J.H."/>
            <person name="Jorgensen S.L."/>
            <person name="Zaremba-Niedzwiedzka K."/>
            <person name="Martijn J."/>
            <person name="Lind A.E."/>
            <person name="van Eijk R."/>
            <person name="Schleper C."/>
            <person name="Guy L."/>
            <person name="Ettema T.J."/>
        </authorList>
    </citation>
    <scope>NUCLEOTIDE SEQUENCE</scope>
</reference>
<evidence type="ECO:0008006" key="2">
    <source>
        <dbReference type="Google" id="ProtNLM"/>
    </source>
</evidence>
<protein>
    <recommendedName>
        <fullName evidence="2">CO dehydrogenase flavoprotein C-terminal domain-containing protein</fullName>
    </recommendedName>
</protein>
<accession>A0A0F9LHZ6</accession>
<dbReference type="AlphaFoldDB" id="A0A0F9LHZ6"/>
<name>A0A0F9LHZ6_9ZZZZ</name>
<organism evidence="1">
    <name type="scientific">marine sediment metagenome</name>
    <dbReference type="NCBI Taxonomy" id="412755"/>
    <lineage>
        <taxon>unclassified sequences</taxon>
        <taxon>metagenomes</taxon>
        <taxon>ecological metagenomes</taxon>
    </lineage>
</organism>
<evidence type="ECO:0000313" key="1">
    <source>
        <dbReference type="EMBL" id="KKM27125.1"/>
    </source>
</evidence>
<dbReference type="EMBL" id="LAZR01012383">
    <property type="protein sequence ID" value="KKM27125.1"/>
    <property type="molecule type" value="Genomic_DNA"/>
</dbReference>
<gene>
    <name evidence="1" type="ORF">LCGC14_1577860</name>
</gene>
<proteinExistence type="predicted"/>
<comment type="caution">
    <text evidence="1">The sequence shown here is derived from an EMBL/GenBank/DDBJ whole genome shotgun (WGS) entry which is preliminary data.</text>
</comment>
<sequence>MIRTAKTKEDALAVAATCVDLVLEKPRENAKFNINLLATALREIIKCEKERTP</sequence>